<dbReference type="EMBL" id="JANRMS010000067">
    <property type="protein sequence ID" value="KAJ3547805.1"/>
    <property type="molecule type" value="Genomic_DNA"/>
</dbReference>
<gene>
    <name evidence="1" type="ORF">NM208_g1320</name>
</gene>
<evidence type="ECO:0000313" key="2">
    <source>
        <dbReference type="Proteomes" id="UP001148629"/>
    </source>
</evidence>
<dbReference type="Proteomes" id="UP001148629">
    <property type="component" value="Unassembled WGS sequence"/>
</dbReference>
<reference evidence="1" key="1">
    <citation type="submission" date="2022-08" db="EMBL/GenBank/DDBJ databases">
        <title>Genome Sequence of Fusarium decemcellulare.</title>
        <authorList>
            <person name="Buettner E."/>
        </authorList>
    </citation>
    <scope>NUCLEOTIDE SEQUENCE</scope>
    <source>
        <strain evidence="1">Babe19</strain>
    </source>
</reference>
<name>A0ACC1SWN1_9HYPO</name>
<comment type="caution">
    <text evidence="1">The sequence shown here is derived from an EMBL/GenBank/DDBJ whole genome shotgun (WGS) entry which is preliminary data.</text>
</comment>
<evidence type="ECO:0000313" key="1">
    <source>
        <dbReference type="EMBL" id="KAJ3547805.1"/>
    </source>
</evidence>
<keyword evidence="2" id="KW-1185">Reference proteome</keyword>
<organism evidence="1 2">
    <name type="scientific">Fusarium decemcellulare</name>
    <dbReference type="NCBI Taxonomy" id="57161"/>
    <lineage>
        <taxon>Eukaryota</taxon>
        <taxon>Fungi</taxon>
        <taxon>Dikarya</taxon>
        <taxon>Ascomycota</taxon>
        <taxon>Pezizomycotina</taxon>
        <taxon>Sordariomycetes</taxon>
        <taxon>Hypocreomycetidae</taxon>
        <taxon>Hypocreales</taxon>
        <taxon>Nectriaceae</taxon>
        <taxon>Fusarium</taxon>
        <taxon>Fusarium decemcellulare species complex</taxon>
    </lineage>
</organism>
<accession>A0ACC1SWN1</accession>
<proteinExistence type="predicted"/>
<sequence>MATSGKVRDVIVAGPSGVLGPATISELLTAGFNVTAVTRDPERAEPLLPSGIPIVKGDYSSVETLTPALSKTGKPFDAMVCLLDRQQTEAQMVVTEATVAAGIPHIIPSCFGLGERHLNDFKHFPPISAKRKVLDDIRNKADQGLITHTTIHAGAILDWALDRGIFVNLEPGQPTRLLDGGNVPTSATLTKDIAKAIAAALLKKRETTNKTLQINGAVITSQQLLSYAREAVPDKEFPTINMDTAQAEKEAWEMYNAGQRDVTVDMRFLARANTLAARMDPIDNELLGIHPDNFSPVGGTGGLRPPTASFIQAELELQDVVDPGNIEPTQPLTPPSDHQQKVASAPPWQPIIDGPTNKATTVPSIGVDPFSIPESEGPQIEQIFDSATRPRLPRNDNMFSQILAQKTKSDASFKDLMHKVANKTASNQDLDVFSKEMNAITYELIQAGQAVRPGNMLFVRGLSVKNCAVEVYHLLKAKSQGPVNSLALALFELAREQPRVAKVVKNIATDKCVVADAEVLKKLMQGLQDDLDSRQTRHPVVPPVATAANKPLTDSGYGSTTDSVRVSNIAMYGHGKEDDARTTYSVDTYENTPNSRIYIEHLANDIYNNLQPFDIANDWSILSESLPELLHAFADQIGNASISQPNQDIMHFIHNQHLNIVKKLEDLIFQRRDTERERPLDDPDSESMSLSDKIDMWHDKRSVEDSESQAREKPTGAGDDDPNTNPSFAPLLYDQIVLNSKGYGWLLTSLKKLLSVQWFRNNPSSKISEIHLGILEMLRTDSVGKRRVLTQHVIFQLPIESFTLQRHRWILTNSKDRGSLSELMVLTTSSQDMQLTRVREHGEQSNSCDLPDGTSLSVRKYRSCLVVSLKGLADSIAACGEELSWLAAAVTYIGNGPTTYVTPSIRKLNGAELDALPNWYIDANPGAPRIVGIKIELSEHPASTSQWQQSLWHRSFEHHFTPVIVQGYPTAHRPEGYPGVEVCFDVLLDALRSWKVAAVYPSLQLRGNNVTLRLAKEIDGIFYWHERRGRSTSPCLTQRFSTNPSASLSLLPTDSGLRAGRHIICDCESRAENNNDETSSASNPSSSRSASLQTGILSTSSDSIKVHRLDKNHPGFRFFMEILREAVQRYVSQTSHGFTSDEGECHVAVTTSYHSCVSMDVLPDMVHHCLSWVPNSCGFNTNHQPSVSSQSEPSTNESSSASSSQPGACKRQQSNGKESGDDQGGLQPRKRIKLPARSLKKPRFLACPYWKFDHVKHWDCFLKKITTISYVKQHLARRHTPAHYCQRCFAIFEDDVVLDDHVIGGSCERDPMVKLEGISHSQSKRLSQKSKGTIEQQWYVMWSILFPDEQNPSSIYVDADQSRDFALLREFSQNDGVAILHDHLRASGQILRSDVTETKVRETILQGLDSMFEYFRLGQGSNSDLTASQNDSRTADTPTSREALTGSISADSGALLSSHGSSHGSHAEEVTVTMSSEQDNCLTSSFYQHTESSRNLHDRGVDSSASLHTGRDVDSDTGDVNSEMWRDMEETLNVPNLDDLLNKILVNGNMSGFGDERPCETDSNYRIISKN</sequence>
<protein>
    <submittedName>
        <fullName evidence="1">Uncharacterized protein</fullName>
    </submittedName>
</protein>